<protein>
    <submittedName>
        <fullName evidence="2">Uncharacterized protein</fullName>
    </submittedName>
</protein>
<reference evidence="2 3" key="1">
    <citation type="submission" date="2016-10" db="EMBL/GenBank/DDBJ databases">
        <authorList>
            <person name="de Groot N.N."/>
        </authorList>
    </citation>
    <scope>NUCLEOTIDE SEQUENCE [LARGE SCALE GENOMIC DNA]</scope>
    <source>
        <strain evidence="2 3">DSM 20117</strain>
    </source>
</reference>
<feature type="compositionally biased region" description="Basic and acidic residues" evidence="1">
    <location>
        <begin position="43"/>
        <end position="53"/>
    </location>
</feature>
<sequence>MRPLPAFGSRQVPNEEAAPLPAVPLAPHRSNFLPPDGQQAAEQNHRHPAEQQVRRAGSCLGEGFCAVGTWRAGSRTTNNDAGRQRSAVGSGRVAACDAVSGCRYFNAACHWLTLRPQDCRTAISSSNEGRIKGSFHSESSFTTSEDPSVSGDSCRRIRVRLGCIGSSIRPGGGVASSRNAGITGTLRSSYAVAVVALSSGCIAAGRIAGCIVACAVRSFGTVTARLRICCPLISRIRSRCSIGIHSTAGPIACCSRQAVIVTCRMASKDQRGIQTHVGNYANSVAVASADNGLHLGNKGSGNISVDVIEVIGTDHFANHHRCIRKYVRIGGKQTVIATRIALHGAARQAVRRGPVTQQSNISIKANASGHIGQVVFVQRHDYICSSVNVSSSNILDHHISFRILLGTHAAFGTGITLCRAARQPARRQTVTQQSNISIKANIRGKVTKTVLIQRHIYIRSSVNIGSSNILDHHISFRILLGTHAAFGTGITLCRAARQPARRQTVTQQSNISIKANASGHIGQVLFVLRHIYIRSSVNIGSSNIFDHHIRSGVRVGLCCWGFGLVGCFGRCAFLGTHRGFCHHVRVSLDSAGIYHSIRVGEYDIGFGFYIRNRCHLCFRRLRFFGNRVVLFCCPDGNISICNYGCFSFDGLRFSCIGVVQRCLIDLDIRVHYCSGRLGLIDGLRLDGSGILSCIAAEFYVGNNISHRLGCEQFGVEIRACLETEDLGVIRYGIECHVVRDYIHVRINCHCAVRSNRRLRWFIFRG</sequence>
<dbReference type="AlphaFoldDB" id="A0A1H1A5L6"/>
<feature type="region of interest" description="Disordered" evidence="1">
    <location>
        <begin position="130"/>
        <end position="149"/>
    </location>
</feature>
<feature type="compositionally biased region" description="Low complexity" evidence="1">
    <location>
        <begin position="134"/>
        <end position="145"/>
    </location>
</feature>
<evidence type="ECO:0000313" key="3">
    <source>
        <dbReference type="Proteomes" id="UP000181917"/>
    </source>
</evidence>
<evidence type="ECO:0000256" key="1">
    <source>
        <dbReference type="SAM" id="MobiDB-lite"/>
    </source>
</evidence>
<gene>
    <name evidence="2" type="ORF">SAMN04489742_0763</name>
</gene>
<dbReference type="EMBL" id="FNKH01000002">
    <property type="protein sequence ID" value="SDQ34934.1"/>
    <property type="molecule type" value="Genomic_DNA"/>
</dbReference>
<proteinExistence type="predicted"/>
<feature type="region of interest" description="Disordered" evidence="1">
    <location>
        <begin position="21"/>
        <end position="53"/>
    </location>
</feature>
<organism evidence="2 3">
    <name type="scientific">Crystallibacter crystallopoietes</name>
    <dbReference type="NCBI Taxonomy" id="37928"/>
    <lineage>
        <taxon>Bacteria</taxon>
        <taxon>Bacillati</taxon>
        <taxon>Actinomycetota</taxon>
        <taxon>Actinomycetes</taxon>
        <taxon>Micrococcales</taxon>
        <taxon>Micrococcaceae</taxon>
        <taxon>Crystallibacter</taxon>
    </lineage>
</organism>
<accession>A0A1H1A5L6</accession>
<keyword evidence="3" id="KW-1185">Reference proteome</keyword>
<dbReference type="Proteomes" id="UP000181917">
    <property type="component" value="Unassembled WGS sequence"/>
</dbReference>
<evidence type="ECO:0000313" key="2">
    <source>
        <dbReference type="EMBL" id="SDQ34934.1"/>
    </source>
</evidence>
<name>A0A1H1A5L6_9MICC</name>